<evidence type="ECO:0000256" key="1">
    <source>
        <dbReference type="ARBA" id="ARBA00004496"/>
    </source>
</evidence>
<evidence type="ECO:0000256" key="2">
    <source>
        <dbReference type="ARBA" id="ARBA00007406"/>
    </source>
</evidence>
<feature type="binding site" evidence="4">
    <location>
        <position position="38"/>
    </location>
    <ligand>
        <name>NAD(+)</name>
        <dbReference type="ChEBI" id="CHEBI:57540"/>
    </ligand>
</feature>
<organism evidence="8 9">
    <name type="scientific">Saccharomonospora cyanea NA-134</name>
    <dbReference type="NCBI Taxonomy" id="882082"/>
    <lineage>
        <taxon>Bacteria</taxon>
        <taxon>Bacillati</taxon>
        <taxon>Actinomycetota</taxon>
        <taxon>Actinomycetes</taxon>
        <taxon>Pseudonocardiales</taxon>
        <taxon>Pseudonocardiaceae</taxon>
        <taxon>Saccharomonospora</taxon>
    </lineage>
</organism>
<evidence type="ECO:0000313" key="8">
    <source>
        <dbReference type="EMBL" id="EHR61911.1"/>
    </source>
</evidence>
<dbReference type="HOGENOM" id="CLU_030140_0_0_11"/>
<dbReference type="CDD" id="cd18126">
    <property type="entry name" value="GAPDH_I_C"/>
    <property type="match status" value="1"/>
</dbReference>
<dbReference type="GO" id="GO:0004365">
    <property type="term" value="F:glyceraldehyde-3-phosphate dehydrogenase (NAD+) (phosphorylating) activity"/>
    <property type="evidence" value="ECO:0007669"/>
    <property type="project" value="UniProtKB-ARBA"/>
</dbReference>
<dbReference type="CDD" id="cd05214">
    <property type="entry name" value="GAPDH_I_N"/>
    <property type="match status" value="1"/>
</dbReference>
<evidence type="ECO:0000256" key="5">
    <source>
        <dbReference type="PIRSR" id="PIRSR000149-4"/>
    </source>
</evidence>
<dbReference type="InterPro" id="IPR020828">
    <property type="entry name" value="GlycerAld_3-P_DH_NAD(P)-bd"/>
</dbReference>
<feature type="domain" description="Glyceraldehyde 3-phosphate dehydrogenase NAD(P) binding" evidence="7">
    <location>
        <begin position="3"/>
        <end position="156"/>
    </location>
</feature>
<dbReference type="SUPFAM" id="SSF51735">
    <property type="entry name" value="NAD(P)-binding Rossmann-fold domains"/>
    <property type="match status" value="1"/>
</dbReference>
<dbReference type="Gene3D" id="3.30.360.10">
    <property type="entry name" value="Dihydrodipicolinate Reductase, domain 2"/>
    <property type="match status" value="1"/>
</dbReference>
<feature type="binding site" evidence="4">
    <location>
        <position position="318"/>
    </location>
    <ligand>
        <name>NAD(+)</name>
        <dbReference type="ChEBI" id="CHEBI:57540"/>
    </ligand>
</feature>
<name>H5XKR6_9PSEU</name>
<dbReference type="InterPro" id="IPR020829">
    <property type="entry name" value="GlycerAld_3-P_DH_cat"/>
</dbReference>
<dbReference type="InterPro" id="IPR020831">
    <property type="entry name" value="GlycerAld/Erythrose_P_DH"/>
</dbReference>
<dbReference type="EMBL" id="CM001440">
    <property type="protein sequence ID" value="EHR61911.1"/>
    <property type="molecule type" value="Genomic_DNA"/>
</dbReference>
<keyword evidence="4" id="KW-0547">Nucleotide-binding</keyword>
<accession>H5XKR6</accession>
<dbReference type="AlphaFoldDB" id="H5XKR6"/>
<dbReference type="Pfam" id="PF02800">
    <property type="entry name" value="Gp_dh_C"/>
    <property type="match status" value="1"/>
</dbReference>
<comment type="subcellular location">
    <subcellularLocation>
        <location evidence="1">Cytoplasm</location>
    </subcellularLocation>
</comment>
<comment type="similarity">
    <text evidence="2 6">Belongs to the glyceraldehyde-3-phosphate dehydrogenase family.</text>
</comment>
<evidence type="ECO:0000313" key="9">
    <source>
        <dbReference type="Proteomes" id="UP000002791"/>
    </source>
</evidence>
<dbReference type="Gene3D" id="3.40.50.720">
    <property type="entry name" value="NAD(P)-binding Rossmann-like Domain"/>
    <property type="match status" value="1"/>
</dbReference>
<dbReference type="STRING" id="882082.SaccyDRAFT_3072"/>
<dbReference type="eggNOG" id="COG0057">
    <property type="taxonomic scope" value="Bacteria"/>
</dbReference>
<evidence type="ECO:0000259" key="7">
    <source>
        <dbReference type="SMART" id="SM00846"/>
    </source>
</evidence>
<reference evidence="8 9" key="1">
    <citation type="submission" date="2011-11" db="EMBL/GenBank/DDBJ databases">
        <title>The Noncontiguous Finished sequence of Saccharomonospora cyanea NA-134.</title>
        <authorList>
            <consortium name="US DOE Joint Genome Institute"/>
            <person name="Lucas S."/>
            <person name="Han J."/>
            <person name="Lapidus A."/>
            <person name="Cheng J.-F."/>
            <person name="Goodwin L."/>
            <person name="Pitluck S."/>
            <person name="Peters L."/>
            <person name="Ovchinnikova G."/>
            <person name="Lu M."/>
            <person name="Detter J.C."/>
            <person name="Han C."/>
            <person name="Tapia R."/>
            <person name="Land M."/>
            <person name="Hauser L."/>
            <person name="Kyrpides N."/>
            <person name="Ivanova N."/>
            <person name="Pagani I."/>
            <person name="Brambilla E.-M."/>
            <person name="Klenk H.-P."/>
            <person name="Woyke T."/>
        </authorList>
    </citation>
    <scope>NUCLEOTIDE SEQUENCE [LARGE SCALE GENOMIC DNA]</scope>
    <source>
        <strain evidence="8 9">NA-134</strain>
    </source>
</reference>
<dbReference type="GO" id="GO:0051287">
    <property type="term" value="F:NAD binding"/>
    <property type="evidence" value="ECO:0007669"/>
    <property type="project" value="InterPro"/>
</dbReference>
<dbReference type="OrthoDB" id="9803304at2"/>
<feature type="site" description="Activates thiol group during catalysis" evidence="5">
    <location>
        <position position="183"/>
    </location>
</feature>
<proteinExistence type="inferred from homology"/>
<dbReference type="FunFam" id="3.30.360.10:FF:000002">
    <property type="entry name" value="Glyceraldehyde-3-phosphate dehydrogenase"/>
    <property type="match status" value="1"/>
</dbReference>
<dbReference type="PRINTS" id="PR00078">
    <property type="entry name" value="G3PDHDRGNASE"/>
</dbReference>
<sequence>MTLVLGINGFGRVGRALLRCVLARPTGAEPVEVVAVNDPADLAALAYLLEYDSTYGRLEHPVHVRGRTLCVGSHRVHVTAGERPGDVDWRASGADVVVETTGPASARRDASLHLDAGARKVIVAAYHPGADATIAVGINDDDYDPGRHHVVSAASGAAHCVAPMLLVLHRAFGVRHGVLTTIHSYTNDQSLLDQPHSDLRRSRSAAVNIVPTSTGAPRSLGALLPELAGATEAVAVRVPVEDGSLADLTVVVRSPVTPGQVNRAFADAAAGRLRSHLHYTETPVVSRDVVGSSASCVFDAGLTTTCAGLVKVFGWYDNEWGYANRLLDLARLVNPGGS</sequence>
<dbReference type="PANTHER" id="PTHR43148">
    <property type="entry name" value="GLYCERALDEHYDE-3-PHOSPHATE DEHYDROGENASE 2"/>
    <property type="match status" value="1"/>
</dbReference>
<dbReference type="InterPro" id="IPR036291">
    <property type="entry name" value="NAD(P)-bd_dom_sf"/>
</dbReference>
<dbReference type="SMART" id="SM00846">
    <property type="entry name" value="Gp_dh_N"/>
    <property type="match status" value="1"/>
</dbReference>
<dbReference type="Proteomes" id="UP000002791">
    <property type="component" value="Chromosome"/>
</dbReference>
<dbReference type="PIRSF" id="PIRSF000149">
    <property type="entry name" value="GAP_DH"/>
    <property type="match status" value="1"/>
</dbReference>
<evidence type="ECO:0000256" key="6">
    <source>
        <dbReference type="RuleBase" id="RU000397"/>
    </source>
</evidence>
<evidence type="ECO:0000256" key="3">
    <source>
        <dbReference type="ARBA" id="ARBA00023002"/>
    </source>
</evidence>
<dbReference type="RefSeq" id="WP_005457330.1">
    <property type="nucleotide sequence ID" value="NZ_CM001440.1"/>
</dbReference>
<keyword evidence="4" id="KW-0520">NAD</keyword>
<dbReference type="GO" id="GO:0005737">
    <property type="term" value="C:cytoplasm"/>
    <property type="evidence" value="ECO:0007669"/>
    <property type="project" value="UniProtKB-SubCell"/>
</dbReference>
<keyword evidence="3" id="KW-0560">Oxidoreductase</keyword>
<dbReference type="Pfam" id="PF00044">
    <property type="entry name" value="Gp_dh_N"/>
    <property type="match status" value="1"/>
</dbReference>
<gene>
    <name evidence="8" type="ORF">SaccyDRAFT_3072</name>
</gene>
<keyword evidence="9" id="KW-1185">Reference proteome</keyword>
<protein>
    <submittedName>
        <fullName evidence="8">Glyceraldehyde-3-phosphate dehydrogenase/erythrose-4-phosphate dehydrogenase</fullName>
    </submittedName>
</protein>
<dbReference type="SUPFAM" id="SSF55347">
    <property type="entry name" value="Glyceraldehyde-3-phosphate dehydrogenase-like, C-terminal domain"/>
    <property type="match status" value="1"/>
</dbReference>
<dbReference type="FunFam" id="3.40.50.720:FF:000001">
    <property type="entry name" value="Glyceraldehyde-3-phosphate dehydrogenase"/>
    <property type="match status" value="1"/>
</dbReference>
<evidence type="ECO:0000256" key="4">
    <source>
        <dbReference type="PIRSR" id="PIRSR000149-3"/>
    </source>
</evidence>